<gene>
    <name evidence="1" type="ORF">Z518_02714</name>
</gene>
<dbReference type="AlphaFoldDB" id="A0A0D2IQ96"/>
<dbReference type="HOGENOM" id="CLU_072833_0_0_1"/>
<keyword evidence="2" id="KW-1185">Reference proteome</keyword>
<dbReference type="GeneID" id="25290785"/>
<dbReference type="STRING" id="1442369.A0A0D2IQ96"/>
<protein>
    <submittedName>
        <fullName evidence="1">Uncharacterized protein</fullName>
    </submittedName>
</protein>
<evidence type="ECO:0000313" key="1">
    <source>
        <dbReference type="EMBL" id="KIX08059.1"/>
    </source>
</evidence>
<reference evidence="1 2" key="1">
    <citation type="submission" date="2015-01" db="EMBL/GenBank/DDBJ databases">
        <title>The Genome Sequence of Rhinocladiella mackenzie CBS 650.93.</title>
        <authorList>
            <consortium name="The Broad Institute Genomics Platform"/>
            <person name="Cuomo C."/>
            <person name="de Hoog S."/>
            <person name="Gorbushina A."/>
            <person name="Stielow B."/>
            <person name="Teixiera M."/>
            <person name="Abouelleil A."/>
            <person name="Chapman S.B."/>
            <person name="Priest M."/>
            <person name="Young S.K."/>
            <person name="Wortman J."/>
            <person name="Nusbaum C."/>
            <person name="Birren B."/>
        </authorList>
    </citation>
    <scope>NUCLEOTIDE SEQUENCE [LARGE SCALE GENOMIC DNA]</scope>
    <source>
        <strain evidence="1 2">CBS 650.93</strain>
    </source>
</reference>
<dbReference type="RefSeq" id="XP_013275195.1">
    <property type="nucleotide sequence ID" value="XM_013419741.1"/>
</dbReference>
<organism evidence="1 2">
    <name type="scientific">Rhinocladiella mackenziei CBS 650.93</name>
    <dbReference type="NCBI Taxonomy" id="1442369"/>
    <lineage>
        <taxon>Eukaryota</taxon>
        <taxon>Fungi</taxon>
        <taxon>Dikarya</taxon>
        <taxon>Ascomycota</taxon>
        <taxon>Pezizomycotina</taxon>
        <taxon>Eurotiomycetes</taxon>
        <taxon>Chaetothyriomycetidae</taxon>
        <taxon>Chaetothyriales</taxon>
        <taxon>Herpotrichiellaceae</taxon>
        <taxon>Rhinocladiella</taxon>
    </lineage>
</organism>
<name>A0A0D2IQ96_9EURO</name>
<evidence type="ECO:0000313" key="2">
    <source>
        <dbReference type="Proteomes" id="UP000053617"/>
    </source>
</evidence>
<sequence>MTTNLLLVCPRVADVLKSHQQMSFIRQLRNYVEFQLQQQGNPRLEWIFFLKDREMLFSHTPRSLKKFLHSVPAEINVLSFGYGNVQQALGILAIRVDYRSIGLLDSALELLQQRPGLTEASAITIALATLNNRVAYIPQWWFEVRGNCLEPATWEAQSGVTHVVKADELCCVSDLCQAALSDVAKQSKRTGNQAMDSQAPLTSDSGLSVEHAVEDFWTCMKNMDVCSEVSPAVNLSEALVAEQSAAGECRGV</sequence>
<proteinExistence type="predicted"/>
<dbReference type="EMBL" id="KN847476">
    <property type="protein sequence ID" value="KIX08059.1"/>
    <property type="molecule type" value="Genomic_DNA"/>
</dbReference>
<accession>A0A0D2IQ96</accession>
<dbReference type="OrthoDB" id="4160589at2759"/>
<dbReference type="VEuPathDB" id="FungiDB:Z518_02714"/>
<dbReference type="Proteomes" id="UP000053617">
    <property type="component" value="Unassembled WGS sequence"/>
</dbReference>